<dbReference type="STRING" id="576137.A0A1L7WI34"/>
<gene>
    <name evidence="16" type="ORF">PAC_02288</name>
</gene>
<dbReference type="SMART" id="SM00904">
    <property type="entry name" value="Flavokinase"/>
    <property type="match status" value="1"/>
</dbReference>
<evidence type="ECO:0000256" key="13">
    <source>
        <dbReference type="ARBA" id="ARBA00047880"/>
    </source>
</evidence>
<comment type="catalytic activity">
    <reaction evidence="13">
        <text>riboflavin + ATP = FMN + ADP + H(+)</text>
        <dbReference type="Rhea" id="RHEA:14357"/>
        <dbReference type="ChEBI" id="CHEBI:15378"/>
        <dbReference type="ChEBI" id="CHEBI:30616"/>
        <dbReference type="ChEBI" id="CHEBI:57986"/>
        <dbReference type="ChEBI" id="CHEBI:58210"/>
        <dbReference type="ChEBI" id="CHEBI:456216"/>
        <dbReference type="EC" id="2.7.1.26"/>
    </reaction>
</comment>
<name>A0A1L7WI34_9HELO</name>
<keyword evidence="6" id="KW-0285">Flavoprotein</keyword>
<dbReference type="GO" id="GO:0005739">
    <property type="term" value="C:mitochondrion"/>
    <property type="evidence" value="ECO:0007669"/>
    <property type="project" value="TreeGrafter"/>
</dbReference>
<feature type="domain" description="Riboflavin kinase" evidence="15">
    <location>
        <begin position="18"/>
        <end position="186"/>
    </location>
</feature>
<dbReference type="InterPro" id="IPR015865">
    <property type="entry name" value="Riboflavin_kinase_bac/euk"/>
</dbReference>
<dbReference type="AlphaFoldDB" id="A0A1L7WI34"/>
<evidence type="ECO:0000256" key="7">
    <source>
        <dbReference type="ARBA" id="ARBA00022643"/>
    </source>
</evidence>
<evidence type="ECO:0000256" key="10">
    <source>
        <dbReference type="ARBA" id="ARBA00022777"/>
    </source>
</evidence>
<evidence type="ECO:0000256" key="3">
    <source>
        <dbReference type="ARBA" id="ARBA00010108"/>
    </source>
</evidence>
<comment type="pathway">
    <text evidence="2">Cofactor biosynthesis; FMN biosynthesis; FMN from riboflavin (ATP route): step 1/1.</text>
</comment>
<evidence type="ECO:0000256" key="9">
    <source>
        <dbReference type="ARBA" id="ARBA00022741"/>
    </source>
</evidence>
<evidence type="ECO:0000256" key="6">
    <source>
        <dbReference type="ARBA" id="ARBA00022630"/>
    </source>
</evidence>
<keyword evidence="10 16" id="KW-0418">Kinase</keyword>
<evidence type="ECO:0000256" key="14">
    <source>
        <dbReference type="SAM" id="MobiDB-lite"/>
    </source>
</evidence>
<dbReference type="Pfam" id="PF01687">
    <property type="entry name" value="Flavokinase"/>
    <property type="match status" value="1"/>
</dbReference>
<accession>A0A1L7WI34</accession>
<dbReference type="Proteomes" id="UP000184330">
    <property type="component" value="Unassembled WGS sequence"/>
</dbReference>
<keyword evidence="17" id="KW-1185">Reference proteome</keyword>
<keyword evidence="9" id="KW-0547">Nucleotide-binding</keyword>
<dbReference type="EMBL" id="FJOG01000002">
    <property type="protein sequence ID" value="CZR52411.1"/>
    <property type="molecule type" value="Genomic_DNA"/>
</dbReference>
<evidence type="ECO:0000256" key="5">
    <source>
        <dbReference type="ARBA" id="ARBA00017394"/>
    </source>
</evidence>
<dbReference type="PANTHER" id="PTHR22749">
    <property type="entry name" value="RIBOFLAVIN KINASE/FMN ADENYLYLTRANSFERASE"/>
    <property type="match status" value="1"/>
</dbReference>
<dbReference type="EC" id="2.7.1.26" evidence="4"/>
<evidence type="ECO:0000259" key="15">
    <source>
        <dbReference type="SMART" id="SM00904"/>
    </source>
</evidence>
<dbReference type="Gene3D" id="2.40.30.30">
    <property type="entry name" value="Riboflavin kinase-like"/>
    <property type="match status" value="1"/>
</dbReference>
<dbReference type="OrthoDB" id="276388at2759"/>
<dbReference type="GO" id="GO:0009231">
    <property type="term" value="P:riboflavin biosynthetic process"/>
    <property type="evidence" value="ECO:0007669"/>
    <property type="project" value="InterPro"/>
</dbReference>
<sequence>MRPDGPRPEIIGEDSGPSAPFPLRMGGKVVKGFGRGSKELGIPTANLPVEGTPWISDAKSGVYFGWASLLLPSDHPALTSTKPISSTTFPTEVPYPSTSVELPTEVKEKGWRVYPMVMSIGFNPFYGNTVRSAEVHVMHGFGRDFYGCEMRIAIGGFIRPEYDYESLEKLVEDIKEDIEVTSRSLARPGWSGKEAGVDGYLWDEAASS</sequence>
<evidence type="ECO:0000256" key="8">
    <source>
        <dbReference type="ARBA" id="ARBA00022679"/>
    </source>
</evidence>
<dbReference type="GO" id="GO:0005524">
    <property type="term" value="F:ATP binding"/>
    <property type="evidence" value="ECO:0007669"/>
    <property type="project" value="UniProtKB-KW"/>
</dbReference>
<evidence type="ECO:0000256" key="11">
    <source>
        <dbReference type="ARBA" id="ARBA00022840"/>
    </source>
</evidence>
<reference evidence="16 17" key="1">
    <citation type="submission" date="2016-03" db="EMBL/GenBank/DDBJ databases">
        <authorList>
            <person name="Ploux O."/>
        </authorList>
    </citation>
    <scope>NUCLEOTIDE SEQUENCE [LARGE SCALE GENOMIC DNA]</scope>
    <source>
        <strain evidence="16 17">UAMH 11012</strain>
    </source>
</reference>
<evidence type="ECO:0000256" key="4">
    <source>
        <dbReference type="ARBA" id="ARBA00012105"/>
    </source>
</evidence>
<evidence type="ECO:0000256" key="12">
    <source>
        <dbReference type="ARBA" id="ARBA00029960"/>
    </source>
</evidence>
<protein>
    <recommendedName>
        <fullName evidence="5">Riboflavin kinase</fullName>
        <ecNumber evidence="4">2.7.1.26</ecNumber>
    </recommendedName>
    <alternativeName>
        <fullName evidence="12">Flavin mononucleotide kinase 1</fullName>
    </alternativeName>
</protein>
<dbReference type="UniPathway" id="UPA00276">
    <property type="reaction ID" value="UER00406"/>
</dbReference>
<dbReference type="InterPro" id="IPR023468">
    <property type="entry name" value="Riboflavin_kinase"/>
</dbReference>
<comment type="function">
    <text evidence="1">Catalyzes the phosphorylation of riboflavin (vitamin B2) to form flavin mononucleotide (FMN) coenzyme.</text>
</comment>
<feature type="region of interest" description="Disordered" evidence="14">
    <location>
        <begin position="1"/>
        <end position="21"/>
    </location>
</feature>
<dbReference type="GO" id="GO:0009398">
    <property type="term" value="P:FMN biosynthetic process"/>
    <property type="evidence" value="ECO:0007669"/>
    <property type="project" value="UniProtKB-UniPathway"/>
</dbReference>
<keyword evidence="11" id="KW-0067">ATP-binding</keyword>
<organism evidence="16 17">
    <name type="scientific">Phialocephala subalpina</name>
    <dbReference type="NCBI Taxonomy" id="576137"/>
    <lineage>
        <taxon>Eukaryota</taxon>
        <taxon>Fungi</taxon>
        <taxon>Dikarya</taxon>
        <taxon>Ascomycota</taxon>
        <taxon>Pezizomycotina</taxon>
        <taxon>Leotiomycetes</taxon>
        <taxon>Helotiales</taxon>
        <taxon>Mollisiaceae</taxon>
        <taxon>Phialocephala</taxon>
        <taxon>Phialocephala fortinii species complex</taxon>
    </lineage>
</organism>
<keyword evidence="8" id="KW-0808">Transferase</keyword>
<evidence type="ECO:0000256" key="2">
    <source>
        <dbReference type="ARBA" id="ARBA00005201"/>
    </source>
</evidence>
<comment type="similarity">
    <text evidence="3">Belongs to the flavokinase family.</text>
</comment>
<dbReference type="PANTHER" id="PTHR22749:SF6">
    <property type="entry name" value="RIBOFLAVIN KINASE"/>
    <property type="match status" value="1"/>
</dbReference>
<dbReference type="InterPro" id="IPR023465">
    <property type="entry name" value="Riboflavin_kinase_dom_sf"/>
</dbReference>
<dbReference type="SUPFAM" id="SSF82114">
    <property type="entry name" value="Riboflavin kinase-like"/>
    <property type="match status" value="1"/>
</dbReference>
<evidence type="ECO:0000313" key="16">
    <source>
        <dbReference type="EMBL" id="CZR52411.1"/>
    </source>
</evidence>
<evidence type="ECO:0000256" key="1">
    <source>
        <dbReference type="ARBA" id="ARBA00003572"/>
    </source>
</evidence>
<proteinExistence type="inferred from homology"/>
<evidence type="ECO:0000313" key="17">
    <source>
        <dbReference type="Proteomes" id="UP000184330"/>
    </source>
</evidence>
<dbReference type="GO" id="GO:0008531">
    <property type="term" value="F:riboflavin kinase activity"/>
    <property type="evidence" value="ECO:0007669"/>
    <property type="project" value="UniProtKB-EC"/>
</dbReference>
<keyword evidence="7" id="KW-0288">FMN</keyword>